<evidence type="ECO:0000313" key="2">
    <source>
        <dbReference type="EMBL" id="KAD3067964.1"/>
    </source>
</evidence>
<sequence>MNATPPPQKPNRLVGQGSSESKGKSGNVQFGSFESTQKPAGVRIPFIPLANDESEPDGGETFMKDVGSALVLYIG</sequence>
<name>A0A5N6M222_9ASTR</name>
<feature type="region of interest" description="Disordered" evidence="1">
    <location>
        <begin position="1"/>
        <end position="39"/>
    </location>
</feature>
<evidence type="ECO:0000313" key="3">
    <source>
        <dbReference type="Proteomes" id="UP000326396"/>
    </source>
</evidence>
<evidence type="ECO:0000256" key="1">
    <source>
        <dbReference type="SAM" id="MobiDB-lite"/>
    </source>
</evidence>
<reference evidence="2 3" key="1">
    <citation type="submission" date="2019-05" db="EMBL/GenBank/DDBJ databases">
        <title>Mikania micrantha, genome provides insights into the molecular mechanism of rapid growth.</title>
        <authorList>
            <person name="Liu B."/>
        </authorList>
    </citation>
    <scope>NUCLEOTIDE SEQUENCE [LARGE SCALE GENOMIC DNA]</scope>
    <source>
        <strain evidence="2">NLD-2019</strain>
        <tissue evidence="2">Leaf</tissue>
    </source>
</reference>
<dbReference type="AlphaFoldDB" id="A0A5N6M222"/>
<dbReference type="OrthoDB" id="29523at2759"/>
<proteinExistence type="predicted"/>
<dbReference type="Proteomes" id="UP000326396">
    <property type="component" value="Linkage Group LG7"/>
</dbReference>
<comment type="caution">
    <text evidence="2">The sequence shown here is derived from an EMBL/GenBank/DDBJ whole genome shotgun (WGS) entry which is preliminary data.</text>
</comment>
<accession>A0A5N6M222</accession>
<dbReference type="EMBL" id="SZYD01000017">
    <property type="protein sequence ID" value="KAD3067964.1"/>
    <property type="molecule type" value="Genomic_DNA"/>
</dbReference>
<organism evidence="2 3">
    <name type="scientific">Mikania micrantha</name>
    <name type="common">bitter vine</name>
    <dbReference type="NCBI Taxonomy" id="192012"/>
    <lineage>
        <taxon>Eukaryota</taxon>
        <taxon>Viridiplantae</taxon>
        <taxon>Streptophyta</taxon>
        <taxon>Embryophyta</taxon>
        <taxon>Tracheophyta</taxon>
        <taxon>Spermatophyta</taxon>
        <taxon>Magnoliopsida</taxon>
        <taxon>eudicotyledons</taxon>
        <taxon>Gunneridae</taxon>
        <taxon>Pentapetalae</taxon>
        <taxon>asterids</taxon>
        <taxon>campanulids</taxon>
        <taxon>Asterales</taxon>
        <taxon>Asteraceae</taxon>
        <taxon>Asteroideae</taxon>
        <taxon>Heliantheae alliance</taxon>
        <taxon>Eupatorieae</taxon>
        <taxon>Mikania</taxon>
    </lineage>
</organism>
<gene>
    <name evidence="2" type="ORF">E3N88_35844</name>
</gene>
<feature type="compositionally biased region" description="Low complexity" evidence="1">
    <location>
        <begin position="15"/>
        <end position="26"/>
    </location>
</feature>
<protein>
    <submittedName>
        <fullName evidence="2">Uncharacterized protein</fullName>
    </submittedName>
</protein>
<feature type="compositionally biased region" description="Polar residues" evidence="1">
    <location>
        <begin position="27"/>
        <end position="38"/>
    </location>
</feature>
<keyword evidence="3" id="KW-1185">Reference proteome</keyword>